<evidence type="ECO:0000256" key="1">
    <source>
        <dbReference type="SAM" id="SignalP"/>
    </source>
</evidence>
<dbReference type="Proteomes" id="UP000663877">
    <property type="component" value="Unassembled WGS sequence"/>
</dbReference>
<keyword evidence="4" id="KW-1185">Reference proteome</keyword>
<gene>
    <name evidence="2" type="ORF">BJG266_LOCUS23462</name>
    <name evidence="3" type="ORF">QVE165_LOCUS39194</name>
</gene>
<proteinExistence type="predicted"/>
<protein>
    <recommendedName>
        <fullName evidence="5">Apple domain-containing protein</fullName>
    </recommendedName>
</protein>
<comment type="caution">
    <text evidence="3">The sequence shown here is derived from an EMBL/GenBank/DDBJ whole genome shotgun (WGS) entry which is preliminary data.</text>
</comment>
<evidence type="ECO:0008006" key="5">
    <source>
        <dbReference type="Google" id="ProtNLM"/>
    </source>
</evidence>
<accession>A0A815NP18</accession>
<organism evidence="3 4">
    <name type="scientific">Adineta steineri</name>
    <dbReference type="NCBI Taxonomy" id="433720"/>
    <lineage>
        <taxon>Eukaryota</taxon>
        <taxon>Metazoa</taxon>
        <taxon>Spiralia</taxon>
        <taxon>Gnathifera</taxon>
        <taxon>Rotifera</taxon>
        <taxon>Eurotatoria</taxon>
        <taxon>Bdelloidea</taxon>
        <taxon>Adinetida</taxon>
        <taxon>Adinetidae</taxon>
        <taxon>Adineta</taxon>
    </lineage>
</organism>
<dbReference type="EMBL" id="CAJNOM010000432">
    <property type="protein sequence ID" value="CAF1434684.1"/>
    <property type="molecule type" value="Genomic_DNA"/>
</dbReference>
<sequence>MHSFTTLVVIIAFVAIVAKHSSVATHDSDTQELHRRLNGYNYGKDEQYNMFLRRVAQQPADDEANDESLHATMRKHVDSANWVKIGSKTYIGAQNCVRLHYEASTTLSSCKSVCHSMKHCTAIDYKPRTGECKYRKCTTYPPKHQSKHGWEAWAIHTNCKTIHIFLYYTLIATTTKTAAATPIPTCSPSACCGGAKNCRTCVYGGTTYYCIRYDGPTGYNLYPTPSACAADLPSPTWCDYQTTCGNGAGHPGLGSGLGC</sequence>
<evidence type="ECO:0000313" key="4">
    <source>
        <dbReference type="Proteomes" id="UP000663832"/>
    </source>
</evidence>
<evidence type="ECO:0000313" key="3">
    <source>
        <dbReference type="EMBL" id="CAF1434684.1"/>
    </source>
</evidence>
<reference evidence="3" key="1">
    <citation type="submission" date="2021-02" db="EMBL/GenBank/DDBJ databases">
        <authorList>
            <person name="Nowell W R."/>
        </authorList>
    </citation>
    <scope>NUCLEOTIDE SEQUENCE</scope>
</reference>
<name>A0A815NP18_9BILA</name>
<dbReference type="EMBL" id="CAJNOI010000156">
    <property type="protein sequence ID" value="CAF1139457.1"/>
    <property type="molecule type" value="Genomic_DNA"/>
</dbReference>
<feature type="signal peptide" evidence="1">
    <location>
        <begin position="1"/>
        <end position="24"/>
    </location>
</feature>
<dbReference type="Proteomes" id="UP000663832">
    <property type="component" value="Unassembled WGS sequence"/>
</dbReference>
<keyword evidence="1" id="KW-0732">Signal</keyword>
<evidence type="ECO:0000313" key="2">
    <source>
        <dbReference type="EMBL" id="CAF1139457.1"/>
    </source>
</evidence>
<dbReference type="AlphaFoldDB" id="A0A815NP18"/>
<feature type="chain" id="PRO_5036228436" description="Apple domain-containing protein" evidence="1">
    <location>
        <begin position="25"/>
        <end position="259"/>
    </location>
</feature>